<comment type="subcellular location">
    <subcellularLocation>
        <location evidence="1 8">Cell outer membrane</location>
        <topology evidence="1 8">Multi-pass membrane protein</topology>
    </subcellularLocation>
</comment>
<dbReference type="Gene3D" id="2.170.130.10">
    <property type="entry name" value="TonB-dependent receptor, plug domain"/>
    <property type="match status" value="1"/>
</dbReference>
<keyword evidence="3 8" id="KW-1134">Transmembrane beta strand</keyword>
<evidence type="ECO:0000256" key="6">
    <source>
        <dbReference type="ARBA" id="ARBA00023136"/>
    </source>
</evidence>
<evidence type="ECO:0000256" key="7">
    <source>
        <dbReference type="ARBA" id="ARBA00023237"/>
    </source>
</evidence>
<keyword evidence="6 8" id="KW-0472">Membrane</keyword>
<dbReference type="STRING" id="634436.SAMN05216361_3141"/>
<evidence type="ECO:0000313" key="14">
    <source>
        <dbReference type="Proteomes" id="UP000184520"/>
    </source>
</evidence>
<dbReference type="Gene3D" id="2.40.170.20">
    <property type="entry name" value="TonB-dependent receptor, beta-barrel domain"/>
    <property type="match status" value="1"/>
</dbReference>
<dbReference type="RefSeq" id="WP_073324120.1">
    <property type="nucleotide sequence ID" value="NZ_FQWD01000005.1"/>
</dbReference>
<evidence type="ECO:0000259" key="11">
    <source>
        <dbReference type="Pfam" id="PF00593"/>
    </source>
</evidence>
<evidence type="ECO:0000256" key="10">
    <source>
        <dbReference type="SAM" id="SignalP"/>
    </source>
</evidence>
<dbReference type="OrthoDB" id="176248at2"/>
<feature type="domain" description="TonB-dependent receptor-like beta-barrel" evidence="11">
    <location>
        <begin position="334"/>
        <end position="842"/>
    </location>
</feature>
<dbReference type="InterPro" id="IPR039426">
    <property type="entry name" value="TonB-dep_rcpt-like"/>
</dbReference>
<dbReference type="Proteomes" id="UP000184520">
    <property type="component" value="Unassembled WGS sequence"/>
</dbReference>
<keyword evidence="10" id="KW-0732">Signal</keyword>
<evidence type="ECO:0000256" key="8">
    <source>
        <dbReference type="PROSITE-ProRule" id="PRU01360"/>
    </source>
</evidence>
<dbReference type="InterPro" id="IPR000531">
    <property type="entry name" value="Beta-barrel_TonB"/>
</dbReference>
<evidence type="ECO:0000256" key="4">
    <source>
        <dbReference type="ARBA" id="ARBA00022692"/>
    </source>
</evidence>
<keyword evidence="4 8" id="KW-0812">Transmembrane</keyword>
<accession>A0A1M5NAG0</accession>
<dbReference type="Pfam" id="PF07715">
    <property type="entry name" value="Plug"/>
    <property type="match status" value="1"/>
</dbReference>
<dbReference type="AlphaFoldDB" id="A0A1M5NAG0"/>
<feature type="domain" description="TonB-dependent receptor plug" evidence="12">
    <location>
        <begin position="58"/>
        <end position="168"/>
    </location>
</feature>
<feature type="chain" id="PRO_5013019642" evidence="10">
    <location>
        <begin position="30"/>
        <end position="873"/>
    </location>
</feature>
<proteinExistence type="inferred from homology"/>
<dbReference type="EMBL" id="FQWD01000005">
    <property type="protein sequence ID" value="SHG86481.1"/>
    <property type="molecule type" value="Genomic_DNA"/>
</dbReference>
<feature type="signal peptide" evidence="10">
    <location>
        <begin position="1"/>
        <end position="29"/>
    </location>
</feature>
<dbReference type="InterPro" id="IPR036942">
    <property type="entry name" value="Beta-barrel_TonB_sf"/>
</dbReference>
<evidence type="ECO:0000256" key="3">
    <source>
        <dbReference type="ARBA" id="ARBA00022452"/>
    </source>
</evidence>
<comment type="similarity">
    <text evidence="8 9">Belongs to the TonB-dependent receptor family.</text>
</comment>
<evidence type="ECO:0000256" key="5">
    <source>
        <dbReference type="ARBA" id="ARBA00023077"/>
    </source>
</evidence>
<dbReference type="SUPFAM" id="SSF56935">
    <property type="entry name" value="Porins"/>
    <property type="match status" value="1"/>
</dbReference>
<protein>
    <submittedName>
        <fullName evidence="13">Iron complex outermembrane recepter protein</fullName>
    </submittedName>
</protein>
<gene>
    <name evidence="13" type="ORF">SAMN05216361_3141</name>
</gene>
<evidence type="ECO:0000313" key="13">
    <source>
        <dbReference type="EMBL" id="SHG86481.1"/>
    </source>
</evidence>
<dbReference type="Pfam" id="PF00593">
    <property type="entry name" value="TonB_dep_Rec_b-barrel"/>
    <property type="match status" value="1"/>
</dbReference>
<keyword evidence="5 9" id="KW-0798">TonB box</keyword>
<keyword evidence="7 8" id="KW-0998">Cell outer membrane</keyword>
<evidence type="ECO:0000259" key="12">
    <source>
        <dbReference type="Pfam" id="PF07715"/>
    </source>
</evidence>
<sequence length="873" mass="95049">MKPKHIPLKKLALAVCTGLGYLATSTAIAQEEPQTEQEVEVISVTGTLIEGVNPVGSNVIGLNQEKIIEQGVTSATDVLRRIPQMDAFNEVPENTLSSSIPFEPPQIRGIGGLSGMATLVLLNGNRLVPVGPLNWVDSSMIPASLLERVEVIPDGGSSIYGSDAVAGVINFIPKKDMEGGEISVQYGMGHGDYDRIDVSGGFGHSWDSGNLVAAFSYGDRSAMFGKDLDYIKEDLTAQGGADYRATGCSPGNILLDNTLYGLPGVDAGNPNYCSSYDNQSYYPEEERYSLFTNLNQELAKGLTLDVLAYYSRRDAVDYDPADVRTSGEITSDNPYFVAVGDETANTVAFSYEDVWGKAGKNPSVYEQWQVTPTLTYQLTDSWKLKGTLNYGKSESTYNDYKINSEAQAAALSATSADQALNPYDVSQTSASVLASIADWQEYTLSKQDLAEVKLIANGELFDITGGTLRAAVGTEYREESFYQVVDTGMIGSPSTSSVRDIDRSVKSVFGELYIPLVGDDNALPLVQHLDVSLSARHDRYNDVGSSTNPKVAVTWNPSEDVTVRGTWGTSFHAPALADLAAPLQYELFLPFSPFRASDSPFVPDFFKPSFLVGGASEGIKPENAETMSLGTDWYATDELRVSLTYWSVKYEDRLDQNAGFFFGPSYYDEEVNQDYFILGPTSADEVIAKFGDLPVAGFDSLETMFAVFGAPYVVSDQRKANMGAYEVDGLDYSVQYFTDVALGELDVNFSGTYIMNRDKENVKGAGFNDTLTQGDFNSPISALNSVATVGLRNGDFYVSGTVFYRGKAEVGAETIDSYTTLSLFASYDINMDTQVSFNIDNVLDQDPPFRLIDEGVAYKSMGRFMSVSLRTKF</sequence>
<keyword evidence="14" id="KW-1185">Reference proteome</keyword>
<dbReference type="InterPro" id="IPR037066">
    <property type="entry name" value="Plug_dom_sf"/>
</dbReference>
<name>A0A1M5NAG0_9ALTE</name>
<dbReference type="PANTHER" id="PTHR47234">
    <property type="match status" value="1"/>
</dbReference>
<keyword evidence="2 8" id="KW-0813">Transport</keyword>
<evidence type="ECO:0000256" key="9">
    <source>
        <dbReference type="RuleBase" id="RU003357"/>
    </source>
</evidence>
<dbReference type="PANTHER" id="PTHR47234:SF2">
    <property type="entry name" value="TONB-DEPENDENT RECEPTOR"/>
    <property type="match status" value="1"/>
</dbReference>
<evidence type="ECO:0000256" key="2">
    <source>
        <dbReference type="ARBA" id="ARBA00022448"/>
    </source>
</evidence>
<dbReference type="InterPro" id="IPR012910">
    <property type="entry name" value="Plug_dom"/>
</dbReference>
<organism evidence="13 14">
    <name type="scientific">Marisediminitalea aggregata</name>
    <dbReference type="NCBI Taxonomy" id="634436"/>
    <lineage>
        <taxon>Bacteria</taxon>
        <taxon>Pseudomonadati</taxon>
        <taxon>Pseudomonadota</taxon>
        <taxon>Gammaproteobacteria</taxon>
        <taxon>Alteromonadales</taxon>
        <taxon>Alteromonadaceae</taxon>
        <taxon>Marisediminitalea</taxon>
    </lineage>
</organism>
<dbReference type="PROSITE" id="PS52016">
    <property type="entry name" value="TONB_DEPENDENT_REC_3"/>
    <property type="match status" value="1"/>
</dbReference>
<reference evidence="14" key="1">
    <citation type="submission" date="2016-11" db="EMBL/GenBank/DDBJ databases">
        <authorList>
            <person name="Varghese N."/>
            <person name="Submissions S."/>
        </authorList>
    </citation>
    <scope>NUCLEOTIDE SEQUENCE [LARGE SCALE GENOMIC DNA]</scope>
    <source>
        <strain evidence="14">CGMCC 1.8995</strain>
    </source>
</reference>
<evidence type="ECO:0000256" key="1">
    <source>
        <dbReference type="ARBA" id="ARBA00004571"/>
    </source>
</evidence>
<dbReference type="GO" id="GO:0009279">
    <property type="term" value="C:cell outer membrane"/>
    <property type="evidence" value="ECO:0007669"/>
    <property type="project" value="UniProtKB-SubCell"/>
</dbReference>